<reference evidence="2" key="1">
    <citation type="submission" date="2023-07" db="EMBL/GenBank/DDBJ databases">
        <authorList>
            <person name="Stuckert A."/>
        </authorList>
    </citation>
    <scope>NUCLEOTIDE SEQUENCE</scope>
</reference>
<evidence type="ECO:0000256" key="1">
    <source>
        <dbReference type="SAM" id="MobiDB-lite"/>
    </source>
</evidence>
<evidence type="ECO:0000313" key="3">
    <source>
        <dbReference type="Proteomes" id="UP001176940"/>
    </source>
</evidence>
<feature type="compositionally biased region" description="Basic residues" evidence="1">
    <location>
        <begin position="15"/>
        <end position="32"/>
    </location>
</feature>
<dbReference type="EMBL" id="CAUEEQ010000925">
    <property type="protein sequence ID" value="CAJ0918300.1"/>
    <property type="molecule type" value="Genomic_DNA"/>
</dbReference>
<comment type="caution">
    <text evidence="2">The sequence shown here is derived from an EMBL/GenBank/DDBJ whole genome shotgun (WGS) entry which is preliminary data.</text>
</comment>
<feature type="compositionally biased region" description="Basic and acidic residues" evidence="1">
    <location>
        <begin position="46"/>
        <end position="73"/>
    </location>
</feature>
<sequence>MKPRRNRKQAPSFRKLLKTSKVKLNNKLKNKQFKQESSAKKRRKEQKQLRQAVRDVGSKAPKPLDEVKRKPQVNEEEELDEESLPLDMIDEDDLQLMREMAQRASFLTRDLSAR</sequence>
<gene>
    <name evidence="2" type="ORF">RIMI_LOCUS743341</name>
</gene>
<organism evidence="2 3">
    <name type="scientific">Ranitomeya imitator</name>
    <name type="common">mimic poison frog</name>
    <dbReference type="NCBI Taxonomy" id="111125"/>
    <lineage>
        <taxon>Eukaryota</taxon>
        <taxon>Metazoa</taxon>
        <taxon>Chordata</taxon>
        <taxon>Craniata</taxon>
        <taxon>Vertebrata</taxon>
        <taxon>Euteleostomi</taxon>
        <taxon>Amphibia</taxon>
        <taxon>Batrachia</taxon>
        <taxon>Anura</taxon>
        <taxon>Neobatrachia</taxon>
        <taxon>Hyloidea</taxon>
        <taxon>Dendrobatidae</taxon>
        <taxon>Dendrobatinae</taxon>
        <taxon>Ranitomeya</taxon>
    </lineage>
</organism>
<proteinExistence type="predicted"/>
<feature type="region of interest" description="Disordered" evidence="1">
    <location>
        <begin position="1"/>
        <end position="85"/>
    </location>
</feature>
<dbReference type="Proteomes" id="UP001176940">
    <property type="component" value="Unassembled WGS sequence"/>
</dbReference>
<keyword evidence="3" id="KW-1185">Reference proteome</keyword>
<accession>A0ABN9KPA5</accession>
<feature type="compositionally biased region" description="Acidic residues" evidence="1">
    <location>
        <begin position="74"/>
        <end position="85"/>
    </location>
</feature>
<protein>
    <submittedName>
        <fullName evidence="2">Uncharacterized protein</fullName>
    </submittedName>
</protein>
<evidence type="ECO:0000313" key="2">
    <source>
        <dbReference type="EMBL" id="CAJ0918300.1"/>
    </source>
</evidence>
<name>A0ABN9KPA5_9NEOB</name>